<feature type="domain" description="SHS2" evidence="1">
    <location>
        <begin position="5"/>
        <end position="172"/>
    </location>
</feature>
<dbReference type="EMBL" id="MFBF01000038">
    <property type="protein sequence ID" value="OGD90676.1"/>
    <property type="molecule type" value="Genomic_DNA"/>
</dbReference>
<protein>
    <recommendedName>
        <fullName evidence="1">SHS2 domain-containing protein</fullName>
    </recommendedName>
</protein>
<gene>
    <name evidence="2" type="ORF">A3D07_00220</name>
</gene>
<dbReference type="SUPFAM" id="SSF53067">
    <property type="entry name" value="Actin-like ATPase domain"/>
    <property type="match status" value="2"/>
</dbReference>
<dbReference type="PIRSF" id="PIRSF019169">
    <property type="entry name" value="PilM"/>
    <property type="match status" value="1"/>
</dbReference>
<dbReference type="STRING" id="1797716.A3D07_00220"/>
<dbReference type="InterPro" id="IPR003494">
    <property type="entry name" value="SHS2_FtsA"/>
</dbReference>
<evidence type="ECO:0000313" key="2">
    <source>
        <dbReference type="EMBL" id="OGD90676.1"/>
    </source>
</evidence>
<dbReference type="InterPro" id="IPR005883">
    <property type="entry name" value="PilM"/>
</dbReference>
<dbReference type="Proteomes" id="UP000177124">
    <property type="component" value="Unassembled WGS sequence"/>
</dbReference>
<dbReference type="InterPro" id="IPR050696">
    <property type="entry name" value="FtsA/MreB"/>
</dbReference>
<dbReference type="Gene3D" id="3.30.420.40">
    <property type="match status" value="2"/>
</dbReference>
<dbReference type="CDD" id="cd24049">
    <property type="entry name" value="ASKHA_NBD_PilM"/>
    <property type="match status" value="1"/>
</dbReference>
<dbReference type="PANTHER" id="PTHR32432">
    <property type="entry name" value="CELL DIVISION PROTEIN FTSA-RELATED"/>
    <property type="match status" value="1"/>
</dbReference>
<dbReference type="Pfam" id="PF11104">
    <property type="entry name" value="PilM_2"/>
    <property type="match status" value="1"/>
</dbReference>
<dbReference type="Gene3D" id="3.30.1490.300">
    <property type="match status" value="1"/>
</dbReference>
<reference evidence="2 3" key="1">
    <citation type="journal article" date="2016" name="Nat. Commun.">
        <title>Thousands of microbial genomes shed light on interconnected biogeochemical processes in an aquifer system.</title>
        <authorList>
            <person name="Anantharaman K."/>
            <person name="Brown C.T."/>
            <person name="Hug L.A."/>
            <person name="Sharon I."/>
            <person name="Castelle C.J."/>
            <person name="Probst A.J."/>
            <person name="Thomas B.C."/>
            <person name="Singh A."/>
            <person name="Wilkins M.J."/>
            <person name="Karaoz U."/>
            <person name="Brodie E.L."/>
            <person name="Williams K.H."/>
            <person name="Hubbard S.S."/>
            <person name="Banfield J.F."/>
        </authorList>
    </citation>
    <scope>NUCLEOTIDE SEQUENCE [LARGE SCALE GENOMIC DNA]</scope>
</reference>
<comment type="caution">
    <text evidence="2">The sequence shown here is derived from an EMBL/GenBank/DDBJ whole genome shotgun (WGS) entry which is preliminary data.</text>
</comment>
<evidence type="ECO:0000259" key="1">
    <source>
        <dbReference type="SMART" id="SM00842"/>
    </source>
</evidence>
<accession>A0A1F5GFR1</accession>
<sequence>MPAQVFGLDIGRSFVKVAKVKVSGKKKFLEAASSIQSPAGGIMSESPIDLKKLADSINKCVDEAKIGSNKCAVSLLESQVVTRLIELPPLTDKELSAAINWEAEQYIPLPIKDVNLQYKVVSRPETSGRDKMQVLLVAAPLRVIDKYLTVVKEAGLTAAFLESESFALSRAFTKPQDPVTIIVSVGAVSTELVITYLGSVLFTRSVATGGINLTRAIMAEFNLPQDQAEQYKQAYGILEDKLSGKVAAVLKPILDVLVSEILKAVEFAHGILKDSETKRLVVCGGGAFLPGVIQFLAERTSLEVSFGDPWQDFEKQGQVMKMPGQGSVFAVATGLALRN</sequence>
<organism evidence="2 3">
    <name type="scientific">Candidatus Curtissbacteria bacterium RIFCSPHIGHO2_02_FULL_42_15</name>
    <dbReference type="NCBI Taxonomy" id="1797716"/>
    <lineage>
        <taxon>Bacteria</taxon>
        <taxon>Candidatus Curtissiibacteriota</taxon>
    </lineage>
</organism>
<dbReference type="GO" id="GO:0051301">
    <property type="term" value="P:cell division"/>
    <property type="evidence" value="ECO:0007669"/>
    <property type="project" value="InterPro"/>
</dbReference>
<proteinExistence type="predicted"/>
<dbReference type="SMART" id="SM00842">
    <property type="entry name" value="FtsA"/>
    <property type="match status" value="1"/>
</dbReference>
<dbReference type="PANTHER" id="PTHR32432:SF3">
    <property type="entry name" value="ETHANOLAMINE UTILIZATION PROTEIN EUTJ"/>
    <property type="match status" value="1"/>
</dbReference>
<evidence type="ECO:0000313" key="3">
    <source>
        <dbReference type="Proteomes" id="UP000177124"/>
    </source>
</evidence>
<name>A0A1F5GFR1_9BACT</name>
<dbReference type="AlphaFoldDB" id="A0A1F5GFR1"/>
<dbReference type="NCBIfam" id="TIGR01175">
    <property type="entry name" value="pilM"/>
    <property type="match status" value="1"/>
</dbReference>
<dbReference type="InterPro" id="IPR043129">
    <property type="entry name" value="ATPase_NBD"/>
</dbReference>